<dbReference type="GO" id="GO:0006890">
    <property type="term" value="P:retrograde vesicle-mediated transport, Golgi to endoplasmic reticulum"/>
    <property type="evidence" value="ECO:0007669"/>
    <property type="project" value="TreeGrafter"/>
</dbReference>
<dbReference type="Pfam" id="PF08690">
    <property type="entry name" value="GET2"/>
    <property type="match status" value="1"/>
</dbReference>
<keyword evidence="2 5" id="KW-1133">Transmembrane helix</keyword>
<reference evidence="6" key="1">
    <citation type="journal article" date="2014" name="Genome Announc.">
        <title>De novo whole-genome sequence and genome annotation of Lichtheimia ramosa.</title>
        <authorList>
            <person name="Linde J."/>
            <person name="Schwartze V."/>
            <person name="Binder U."/>
            <person name="Lass-Florl C."/>
            <person name="Voigt K."/>
            <person name="Horn F."/>
        </authorList>
    </citation>
    <scope>NUCLEOTIDE SEQUENCE</scope>
    <source>
        <strain evidence="6">JMRC FSU:6197</strain>
    </source>
</reference>
<dbReference type="PANTHER" id="PTHR28263">
    <property type="entry name" value="GOLGI TO ER TRAFFIC PROTEIN 2"/>
    <property type="match status" value="1"/>
</dbReference>
<evidence type="ECO:0000256" key="1">
    <source>
        <dbReference type="ARBA" id="ARBA00022692"/>
    </source>
</evidence>
<gene>
    <name evidence="6" type="ORF">LRAMOSA08655</name>
</gene>
<evidence type="ECO:0000313" key="6">
    <source>
        <dbReference type="EMBL" id="CDS06127.1"/>
    </source>
</evidence>
<feature type="compositionally biased region" description="Basic and acidic residues" evidence="4">
    <location>
        <begin position="1"/>
        <end position="13"/>
    </location>
</feature>
<feature type="region of interest" description="Disordered" evidence="4">
    <location>
        <begin position="134"/>
        <end position="153"/>
    </location>
</feature>
<feature type="transmembrane region" description="Helical" evidence="5">
    <location>
        <begin position="228"/>
        <end position="248"/>
    </location>
</feature>
<dbReference type="InterPro" id="IPR028143">
    <property type="entry name" value="Get2/sif1"/>
</dbReference>
<organism evidence="6">
    <name type="scientific">Lichtheimia ramosa</name>
    <dbReference type="NCBI Taxonomy" id="688394"/>
    <lineage>
        <taxon>Eukaryota</taxon>
        <taxon>Fungi</taxon>
        <taxon>Fungi incertae sedis</taxon>
        <taxon>Mucoromycota</taxon>
        <taxon>Mucoromycotina</taxon>
        <taxon>Mucoromycetes</taxon>
        <taxon>Mucorales</taxon>
        <taxon>Lichtheimiaceae</taxon>
        <taxon>Lichtheimia</taxon>
    </lineage>
</organism>
<accession>A0A077WHN3</accession>
<proteinExistence type="predicted"/>
<dbReference type="PANTHER" id="PTHR28263:SF1">
    <property type="entry name" value="GOLGI TO ER TRAFFIC PROTEIN 2"/>
    <property type="match status" value="1"/>
</dbReference>
<dbReference type="AlphaFoldDB" id="A0A077WHN3"/>
<evidence type="ECO:0000256" key="2">
    <source>
        <dbReference type="ARBA" id="ARBA00022989"/>
    </source>
</evidence>
<name>A0A077WHN3_9FUNG</name>
<keyword evidence="3 5" id="KW-0472">Membrane</keyword>
<sequence>MPELTEQEKLERRREKRKQKILASAENRLNRITGTAFPNRPSPTPSPTTSTSSLARSETPQRRSRSPSPFMGPSTSTETLRHRMPASARSVDPSADPSEALGAPSPLPPQPSLGFASTDTPLPPSLEAMFANAAAGGDGNTQQPPNLNDLLGGVGGGPFPFNPAFLANMQQQQQQQQQQELQPDDGSAKYWTLVHFVSMVWLGLYAVYREWSADGVQRFASLVMDDQARYAAVQLPLFWYFITIELLLQTARMMYQKGNTSSTSMVMSAIMQYLPPQVANGLNVLMRYWIIFSCLIKDCLVLVFIIGLAEIVSAVLAR</sequence>
<feature type="transmembrane region" description="Helical" evidence="5">
    <location>
        <begin position="288"/>
        <end position="317"/>
    </location>
</feature>
<evidence type="ECO:0008006" key="7">
    <source>
        <dbReference type="Google" id="ProtNLM"/>
    </source>
</evidence>
<evidence type="ECO:0000256" key="5">
    <source>
        <dbReference type="SAM" id="Phobius"/>
    </source>
</evidence>
<dbReference type="OrthoDB" id="5393181at2759"/>
<feature type="region of interest" description="Disordered" evidence="4">
    <location>
        <begin position="1"/>
        <end position="125"/>
    </location>
</feature>
<protein>
    <recommendedName>
        <fullName evidence="7">Golgi to ER traffic protein 2</fullName>
    </recommendedName>
</protein>
<evidence type="ECO:0000256" key="4">
    <source>
        <dbReference type="SAM" id="MobiDB-lite"/>
    </source>
</evidence>
<keyword evidence="1 5" id="KW-0812">Transmembrane</keyword>
<evidence type="ECO:0000256" key="3">
    <source>
        <dbReference type="ARBA" id="ARBA00023136"/>
    </source>
</evidence>
<dbReference type="EMBL" id="LK023318">
    <property type="protein sequence ID" value="CDS06127.1"/>
    <property type="molecule type" value="Genomic_DNA"/>
</dbReference>